<evidence type="ECO:0000313" key="3">
    <source>
        <dbReference type="EMBL" id="MSS17436.1"/>
    </source>
</evidence>
<dbReference type="InterPro" id="IPR008757">
    <property type="entry name" value="Peptidase_M6-like_domain"/>
</dbReference>
<dbReference type="GO" id="GO:0006508">
    <property type="term" value="P:proteolysis"/>
    <property type="evidence" value="ECO:0007669"/>
    <property type="project" value="UniProtKB-KW"/>
</dbReference>
<feature type="domain" description="Peptidase M6-like" evidence="2">
    <location>
        <begin position="146"/>
        <end position="329"/>
    </location>
</feature>
<sequence>MKPLGLTMCTMLLALSWASTALAIPAQRLWRTHKQSDGKEITYMLCGDEHCHYYMSADSFVLKRNPTNGDFEYLQRNQQRVRPAEMRNAKPIQQSIQNRTRKTAYTGKKKGLFILVEFDDIKFSRADIKAVYDSICNMKGYHTRPFVGSVHDYFLEQSDGKFDLTFDVVGPVTMSKSESYYGSNSSWGIDVNISEMVLETLNLVKDSVDFSQYDWNGDSIVDQVFLLYAGYGEAQYGPEWTIWPCEGKLSNFAGMTSLPQYNGMTINTFACSCELHSNKGSQLDGIGTICHEFSHCMGFPDFYNTSDMTDFCMDAFELMDQGAYNGSSYCPAAYTGYERWMCGWREPVELKDTCTIAGWQPLVSGGETYILYNEANRNEYYFIDNRERVGFDNGLYSTGLVAVHVDYDADAWSNNTVNADKKHKRMTLLPADGLYDWKTADTDAWPYTYMNGQRTLDSLTDNSRPYPTLFNKNYDGSHLLHKPIYKIRKNEDMTMDFVFGHNPVSAGIRETPSAAAERRDDYIYDLEGRRILLDKDQLRRGIYIVNGKKIIINGHE</sequence>
<feature type="chain" id="PRO_5027107367" evidence="1">
    <location>
        <begin position="24"/>
        <end position="556"/>
    </location>
</feature>
<organism evidence="3 4">
    <name type="scientific">Sodaliphilus pleomorphus</name>
    <dbReference type="NCBI Taxonomy" id="2606626"/>
    <lineage>
        <taxon>Bacteria</taxon>
        <taxon>Pseudomonadati</taxon>
        <taxon>Bacteroidota</taxon>
        <taxon>Bacteroidia</taxon>
        <taxon>Bacteroidales</taxon>
        <taxon>Muribaculaceae</taxon>
        <taxon>Sodaliphilus</taxon>
    </lineage>
</organism>
<keyword evidence="3" id="KW-0378">Hydrolase</keyword>
<evidence type="ECO:0000313" key="4">
    <source>
        <dbReference type="Proteomes" id="UP000483362"/>
    </source>
</evidence>
<dbReference type="GO" id="GO:0008237">
    <property type="term" value="F:metallopeptidase activity"/>
    <property type="evidence" value="ECO:0007669"/>
    <property type="project" value="UniProtKB-KW"/>
</dbReference>
<evidence type="ECO:0000256" key="1">
    <source>
        <dbReference type="SAM" id="SignalP"/>
    </source>
</evidence>
<reference evidence="3 4" key="1">
    <citation type="submission" date="2019-08" db="EMBL/GenBank/DDBJ databases">
        <title>In-depth cultivation of the pig gut microbiome towards novel bacterial diversity and tailored functional studies.</title>
        <authorList>
            <person name="Wylensek D."/>
            <person name="Hitch T.C.A."/>
            <person name="Clavel T."/>
        </authorList>
    </citation>
    <scope>NUCLEOTIDE SEQUENCE [LARGE SCALE GENOMIC DNA]</scope>
    <source>
        <strain evidence="3 4">Oil-RF-744-WCA-WT-10</strain>
    </source>
</reference>
<dbReference type="NCBIfam" id="TIGR03296">
    <property type="entry name" value="M6dom_TIGR03296"/>
    <property type="match status" value="1"/>
</dbReference>
<keyword evidence="1" id="KW-0732">Signal</keyword>
<dbReference type="AlphaFoldDB" id="A0A6L5XE08"/>
<proteinExistence type="predicted"/>
<gene>
    <name evidence="3" type="ORF">FYJ29_06665</name>
</gene>
<keyword evidence="4" id="KW-1185">Reference proteome</keyword>
<dbReference type="Proteomes" id="UP000483362">
    <property type="component" value="Unassembled WGS sequence"/>
</dbReference>
<name>A0A6L5XE08_9BACT</name>
<keyword evidence="3" id="KW-0645">Protease</keyword>
<keyword evidence="3" id="KW-0482">Metalloprotease</keyword>
<feature type="signal peptide" evidence="1">
    <location>
        <begin position="1"/>
        <end position="23"/>
    </location>
</feature>
<dbReference type="PANTHER" id="PTHR41775:SF1">
    <property type="entry name" value="PEPTIDASE M6-LIKE DOMAIN-CONTAINING PROTEIN"/>
    <property type="match status" value="1"/>
</dbReference>
<comment type="caution">
    <text evidence="3">The sequence shown here is derived from an EMBL/GenBank/DDBJ whole genome shotgun (WGS) entry which is preliminary data.</text>
</comment>
<accession>A0A6L5XE08</accession>
<dbReference type="EMBL" id="VULT01000008">
    <property type="protein sequence ID" value="MSS17436.1"/>
    <property type="molecule type" value="Genomic_DNA"/>
</dbReference>
<dbReference type="PANTHER" id="PTHR41775">
    <property type="entry name" value="SECRETED PROTEIN-RELATED"/>
    <property type="match status" value="1"/>
</dbReference>
<evidence type="ECO:0000259" key="2">
    <source>
        <dbReference type="Pfam" id="PF05547"/>
    </source>
</evidence>
<dbReference type="Pfam" id="PF05547">
    <property type="entry name" value="Peptidase_M6"/>
    <property type="match status" value="1"/>
</dbReference>
<protein>
    <submittedName>
        <fullName evidence="3">M6 family metalloprotease domain-containing protein</fullName>
    </submittedName>
</protein>